<sequence length="98" mass="11885">MYLNKIFVLLFLSITIAGCKDYYNETIEWVDNLERGLNIETVQERQPSYVEIDWKNPQVIENQKWYLIVKIKGNSDILNMSHYLVFVENKYQYRESRK</sequence>
<reference evidence="1" key="1">
    <citation type="submission" date="2020-05" db="EMBL/GenBank/DDBJ databases">
        <title>The draft genome sequence of Maribacter sp. ANRC-HE7.</title>
        <authorList>
            <person name="Mu L."/>
        </authorList>
    </citation>
    <scope>NUCLEOTIDE SEQUENCE</scope>
    <source>
        <strain evidence="1">ANRC-HE7</strain>
    </source>
</reference>
<proteinExistence type="predicted"/>
<accession>A0ABR7V5L6</accession>
<protein>
    <recommendedName>
        <fullName evidence="3">Lipoprotein</fullName>
    </recommendedName>
</protein>
<keyword evidence="2" id="KW-1185">Reference proteome</keyword>
<dbReference type="EMBL" id="JABTCF010000020">
    <property type="protein sequence ID" value="MBD0780090.1"/>
    <property type="molecule type" value="Genomic_DNA"/>
</dbReference>
<dbReference type="RefSeq" id="WP_188245519.1">
    <property type="nucleotide sequence ID" value="NZ_JABTCF010000020.1"/>
</dbReference>
<organism evidence="1 2">
    <name type="scientific">Maribacter aquimaris</name>
    <dbReference type="NCBI Taxonomy" id="2737171"/>
    <lineage>
        <taxon>Bacteria</taxon>
        <taxon>Pseudomonadati</taxon>
        <taxon>Bacteroidota</taxon>
        <taxon>Flavobacteriia</taxon>
        <taxon>Flavobacteriales</taxon>
        <taxon>Flavobacteriaceae</taxon>
        <taxon>Maribacter</taxon>
    </lineage>
</organism>
<dbReference type="Proteomes" id="UP001166021">
    <property type="component" value="Unassembled WGS sequence"/>
</dbReference>
<evidence type="ECO:0000313" key="2">
    <source>
        <dbReference type="Proteomes" id="UP001166021"/>
    </source>
</evidence>
<gene>
    <name evidence="1" type="ORF">HPE56_20010</name>
</gene>
<evidence type="ECO:0000313" key="1">
    <source>
        <dbReference type="EMBL" id="MBD0780090.1"/>
    </source>
</evidence>
<dbReference type="PROSITE" id="PS51257">
    <property type="entry name" value="PROKAR_LIPOPROTEIN"/>
    <property type="match status" value="1"/>
</dbReference>
<comment type="caution">
    <text evidence="1">The sequence shown here is derived from an EMBL/GenBank/DDBJ whole genome shotgun (WGS) entry which is preliminary data.</text>
</comment>
<evidence type="ECO:0008006" key="3">
    <source>
        <dbReference type="Google" id="ProtNLM"/>
    </source>
</evidence>
<name>A0ABR7V5L6_9FLAO</name>